<feature type="compositionally biased region" description="Acidic residues" evidence="1">
    <location>
        <begin position="1717"/>
        <end position="1731"/>
    </location>
</feature>
<dbReference type="RefSeq" id="XP_066803935.1">
    <property type="nucleotide sequence ID" value="XM_066945246.1"/>
</dbReference>
<dbReference type="InterPro" id="IPR011430">
    <property type="entry name" value="UTP20_N"/>
</dbReference>
<evidence type="ECO:0008006" key="7">
    <source>
        <dbReference type="Google" id="ProtNLM"/>
    </source>
</evidence>
<reference evidence="5 6" key="1">
    <citation type="journal article" date="2024" name="bioRxiv">
        <title>Comparative genomics of Cryptococcus and Kwoniella reveals pathogenesis evolution and contrasting karyotype dynamics via intercentromeric recombination or chromosome fusion.</title>
        <authorList>
            <person name="Coelho M.A."/>
            <person name="David-Palma M."/>
            <person name="Shea T."/>
            <person name="Bowers K."/>
            <person name="McGinley-Smith S."/>
            <person name="Mohammad A.W."/>
            <person name="Gnirke A."/>
            <person name="Yurkov A.M."/>
            <person name="Nowrousian M."/>
            <person name="Sun S."/>
            <person name="Cuomo C.A."/>
            <person name="Heitman J."/>
        </authorList>
    </citation>
    <scope>NUCLEOTIDE SEQUENCE [LARGE SCALE GENOMIC DNA]</scope>
    <source>
        <strain evidence="5 6">CBS 13917</strain>
    </source>
</reference>
<evidence type="ECO:0000313" key="5">
    <source>
        <dbReference type="EMBL" id="KAK8861310.1"/>
    </source>
</evidence>
<dbReference type="InterPro" id="IPR057525">
    <property type="entry name" value="UTP20_C"/>
</dbReference>
<feature type="compositionally biased region" description="Basic and acidic residues" evidence="1">
    <location>
        <begin position="1162"/>
        <end position="1172"/>
    </location>
</feature>
<dbReference type="Pfam" id="PF23099">
    <property type="entry name" value="UTP20_C"/>
    <property type="match status" value="1"/>
</dbReference>
<feature type="compositionally biased region" description="Basic and acidic residues" evidence="1">
    <location>
        <begin position="2638"/>
        <end position="2669"/>
    </location>
</feature>
<comment type="caution">
    <text evidence="5">The sequence shown here is derived from an EMBL/GenBank/DDBJ whole genome shotgun (WGS) entry which is preliminary data.</text>
</comment>
<protein>
    <recommendedName>
        <fullName evidence="7">U3 small nucleolar RNA-associated protein 20</fullName>
    </recommendedName>
</protein>
<feature type="region of interest" description="Disordered" evidence="1">
    <location>
        <begin position="1153"/>
        <end position="1173"/>
    </location>
</feature>
<feature type="domain" description="U3 small nucleolar RNA-associated protein 20 N-terminal" evidence="2">
    <location>
        <begin position="921"/>
        <end position="1536"/>
    </location>
</feature>
<feature type="domain" description="U3 small nucleolar RNA-associated protein 20 C-terminal" evidence="4">
    <location>
        <begin position="2516"/>
        <end position="2677"/>
    </location>
</feature>
<dbReference type="GO" id="GO:0030686">
    <property type="term" value="C:90S preribosome"/>
    <property type="evidence" value="ECO:0007669"/>
    <property type="project" value="TreeGrafter"/>
</dbReference>
<evidence type="ECO:0000256" key="1">
    <source>
        <dbReference type="SAM" id="MobiDB-lite"/>
    </source>
</evidence>
<evidence type="ECO:0000259" key="3">
    <source>
        <dbReference type="Pfam" id="PF20416"/>
    </source>
</evidence>
<feature type="region of interest" description="Disordered" evidence="1">
    <location>
        <begin position="2638"/>
        <end position="2680"/>
    </location>
</feature>
<accession>A0AAW0Z076</accession>
<gene>
    <name evidence="5" type="ORF">IAR55_002129</name>
</gene>
<proteinExistence type="predicted"/>
<keyword evidence="6" id="KW-1185">Reference proteome</keyword>
<dbReference type="InterPro" id="IPR011989">
    <property type="entry name" value="ARM-like"/>
</dbReference>
<dbReference type="PANTHER" id="PTHR17695">
    <property type="entry name" value="SMALL SUBUNIT PROCESSOME COMPONENT 20 HOMOLOG"/>
    <property type="match status" value="1"/>
</dbReference>
<dbReference type="InterPro" id="IPR052575">
    <property type="entry name" value="SSU_processome_comp_20"/>
</dbReference>
<feature type="domain" description="U3 small nucleolar RNA-associated protein 20" evidence="3">
    <location>
        <begin position="1762"/>
        <end position="1984"/>
    </location>
</feature>
<dbReference type="EMBL" id="JBCAWK010000004">
    <property type="protein sequence ID" value="KAK8861310.1"/>
    <property type="molecule type" value="Genomic_DNA"/>
</dbReference>
<organism evidence="5 6">
    <name type="scientific">Kwoniella newhampshirensis</name>
    <dbReference type="NCBI Taxonomy" id="1651941"/>
    <lineage>
        <taxon>Eukaryota</taxon>
        <taxon>Fungi</taxon>
        <taxon>Dikarya</taxon>
        <taxon>Basidiomycota</taxon>
        <taxon>Agaricomycotina</taxon>
        <taxon>Tremellomycetes</taxon>
        <taxon>Tremellales</taxon>
        <taxon>Cryptococcaceae</taxon>
        <taxon>Kwoniella</taxon>
    </lineage>
</organism>
<dbReference type="Pfam" id="PF20416">
    <property type="entry name" value="UTP20"/>
    <property type="match status" value="1"/>
</dbReference>
<dbReference type="GO" id="GO:0032040">
    <property type="term" value="C:small-subunit processome"/>
    <property type="evidence" value="ECO:0007669"/>
    <property type="project" value="TreeGrafter"/>
</dbReference>
<feature type="region of interest" description="Disordered" evidence="1">
    <location>
        <begin position="1706"/>
        <end position="1733"/>
    </location>
</feature>
<feature type="compositionally biased region" description="Basic residues" evidence="1">
    <location>
        <begin position="2670"/>
        <end position="2680"/>
    </location>
</feature>
<dbReference type="Proteomes" id="UP001388673">
    <property type="component" value="Unassembled WGS sequence"/>
</dbReference>
<evidence type="ECO:0000259" key="4">
    <source>
        <dbReference type="Pfam" id="PF23099"/>
    </source>
</evidence>
<dbReference type="KEGG" id="kne:92179388"/>
<evidence type="ECO:0000313" key="6">
    <source>
        <dbReference type="Proteomes" id="UP001388673"/>
    </source>
</evidence>
<dbReference type="InterPro" id="IPR046523">
    <property type="entry name" value="UTP20_dom"/>
</dbReference>
<dbReference type="PANTHER" id="PTHR17695:SF11">
    <property type="entry name" value="SMALL SUBUNIT PROCESSOME COMPONENT 20 HOMOLOG"/>
    <property type="match status" value="1"/>
</dbReference>
<dbReference type="Pfam" id="PF07539">
    <property type="entry name" value="UTP20_N"/>
    <property type="match status" value="1"/>
</dbReference>
<dbReference type="SUPFAM" id="SSF48371">
    <property type="entry name" value="ARM repeat"/>
    <property type="match status" value="2"/>
</dbReference>
<dbReference type="Gene3D" id="1.25.10.10">
    <property type="entry name" value="Leucine-rich Repeat Variant"/>
    <property type="match status" value="2"/>
</dbReference>
<dbReference type="InterPro" id="IPR016024">
    <property type="entry name" value="ARM-type_fold"/>
</dbReference>
<name>A0AAW0Z076_9TREE</name>
<sequence>MSEPPQKRFKYASYNQQISNLSIDVGKKRGLGWEKEQYDEDTAQTSTPFTAELDRLSQLDLTIPYQNLQRALIPLATTLPITLYNLPAIQKVFNAFYADLQGGQDHLHSGLDSTLFLHQALYETCIGEALPLVPETVHHLLRVGALRALDPKLVERTYSTLSLILRTIASPLLRSDDIAQSHLRQTWHEVRPYLRPRMNKRYVRKCVADAWTGVIRKARSDGLQRLINLLLEDEQEGMEAVWVNSLKGTSGQLHSRALPIYSILLDKLVDTPTPSQLTTLNLVSTAIVHYTSSSVVRPVVEIVLAGLDFKPSNKATSSSVPATALSLPSSTAVLEVLSTFLLTRRGKRFPEPLLKPVMQKLQSLVSHLINDAAMTKDELSDKDKEMREAWRKSLVTCIVGCLQAGQLAHWLSPGVSLIEGLWEKLDHRESFAFVNSLVTLKWTGVEQFLLPHVAKTCLPTLSTDPLSTLVLLNNLAAADYLSGGLINVQGGRWRQALISALVGLLESLNQSELRNYNHRRIVGQALHLLPALPSDAEHFTSHITKLLEDLLSFLSAKDAPDLQSDWRNDGAWNDSHFLGSFLRSIDHILSSPKEGVEDHVKRLLVKEGQLAVILDKWSWNREVMSAIAPLIGRWSSDLNLSHDYVLELLMNNLLSADSELRQSSLHILTAIAPSTSPIRLSDSEEPATTLSEIWSLCTQIETSEMSLKNVRERTTNISRLSRAITSLSTEKVMEWSTVMRGVVSYLVAQLKVNFHPVYVETISALAAAAEKQGELVWSIVWEQIEKTNVAHATSMTDLDVVTPIWAVNGHAKGNSRRDEPEEDDVQFHCPNLEKGRKALRTAWIQASDEEELDHREIATQTSHDRLDVLNYEAQLLSTLGAIHSLAEKHSRLVVPAFFSVAQMDNDNEQQVSSTHLSTKQRQARTANYLELMAKFVNPKAAFRTDDLHELYLDILAKGEPKLQGLALKCLLTYRSPKLAPYGEPMQALLDDSKFRDELTRFRLGVDSQDYAIQTQDQTTRSNTRVVVIDPPHRDEALPVIIRLLYGIITSRRGRSSTAQGTGARKQAVLTSLSGCASDELGTLVDLMLDPFREGAEKVSGRQQMGFLTLLTDVIRYLGPQLVPHWPRLISTTIDLIAHAQKRLTQSDIVAEDVQENEEDAEGEKQDQQDNERGLAPLRNIRSIGLKRLVQFFRSSVNPFDFSPYLPDIFSSIISPRLDKLEVENTQAPSGTLELIATLAIKIETARSLVKMDERTLPKAFACMTAVKVKPAVILKVFDIIDSLLVDDDDLTMINEVLLPHIRVLLDNIIDLVASIKSTQNDEITRRLLSILSRLSVVVSDGQQAQQLAELLAPLLRQRKTTEKAKSNILSTLQRLYAISPDFSDPSSKFFLHSYELISTLFQTLFFPSSRRILVTVLDTFAVSDPTLKRSIQVVGDLNAYSTRRMEEPDFDKRLSAYASINDAPNELLPTDTKAWLPILRTALFFLQEPEELSIRTNASAVLQRFITLVGGNEEGPYIESLQHIIMPGLRRTLRAKQELVRNEALHVLAHAVRNCSGVPELTELRPLLAEGDDEAAFFTNITHIQVHRRARALRRLRESAAEHHFRESSLTNIFLPILEHIVAGATEITDHHLVNEAILTIGSLAKELRWSRWYGLIGRYMKLGIGSGKSAQQRYYVRAISAVIDGFHFQLGTVEAMDVDHAVGEKAGERDASSVDGDNEEEDEEEKEVEVDQGHTITPPEKIIQVILNRLLPGLVRFVAQKEDSDSTVRIPLALGVVKMAHALPRTSSDVEVLRVITTVSQILRSKEQDTRDIARETICKIAIHLGPDWLVRVIKELETALSRGPQKHVLAVATHAILVRATTEASDRFSDLDDAVELAVAVSAEVIWGESGKDVATEGFKTKMREVRGATSRGFDTFQLLSQLVSPSKIGAVLSPLREVMHSSQAVKPMQQVDEGLRRISLGLNSNSRLGPEDILSLCFSLISGNSSYLKPKRKASRPAETPDNFKVQIKRDVKGENDFYALNAHKFVVFGLDLFVTAFRRGKFDFDDVSILSRLGPMVSAIGNTLYSPASNVLMLSLKATAAIVRCPVPQVEPALHVFVTNIFKIIKHAGGTAESEIAQTALKTLAVILRDCKSSQVTENQLKYLLEVISPDLEEPERQAAIFTVLRSIIGRKFVVPEIYDLMERVSSIMVTSQSTHVQELCRGAVMAFLLDYPQGKGRLKSQMTFFARNLEYTYEAGRISVMEVLSAVFTKFSDELVEEYADMFFVALVVVLANDESEKCRIAAGALLKLLWKRLEDGRRQNMVEVLKSWVGKRIENEVLASAALGVFGLLVDSPEDESLVEDLEEVVTPIIRESATRLAKAEASDDFIQLDHSLPHQALSATAKAILRSSASINKSLPWTSIVPHLLFPHDWVRYDAAKLLANLLGKDGAVTAACEMLGDDTLLDIARKGCLVLKGSRSVNGESVIVSGRLADEVVRVLYNVSKYWAVSEQVTESAAAGEDEEDQEEPTKKKPLAWLMSRMSFLARHLIVNRPSPHSPQASERWSAPILSILRFFAGVCETLDPLQAKGFLIHILSPVYRILDEGGDLGAVEDVQIDDLRQLATQIREFVQTKVGPTPFSIVWEKLRKATQAKREGRREDRVRMAVSDPEKWAERKGRKVERGKEGKKRKIKAYA</sequence>
<dbReference type="GeneID" id="92179388"/>
<evidence type="ECO:0000259" key="2">
    <source>
        <dbReference type="Pfam" id="PF07539"/>
    </source>
</evidence>